<dbReference type="Gene3D" id="3.30.450.20">
    <property type="entry name" value="PAS domain"/>
    <property type="match status" value="1"/>
</dbReference>
<keyword evidence="10" id="KW-1185">Reference proteome</keyword>
<dbReference type="PROSITE" id="PS50887">
    <property type="entry name" value="GGDEF"/>
    <property type="match status" value="1"/>
</dbReference>
<keyword evidence="6" id="KW-0378">Hydrolase</keyword>
<dbReference type="Pfam" id="PF21370">
    <property type="entry name" value="PAS_GdpP"/>
    <property type="match status" value="1"/>
</dbReference>
<keyword evidence="4 7" id="KW-1133">Transmembrane helix</keyword>
<reference evidence="9 10" key="1">
    <citation type="submission" date="2024-06" db="EMBL/GenBank/DDBJ databases">
        <title>Genomic Encyclopedia of Type Strains, Phase IV (KMG-IV): sequencing the most valuable type-strain genomes for metagenomic binning, comparative biology and taxonomic classification.</title>
        <authorList>
            <person name="Goeker M."/>
        </authorList>
    </citation>
    <scope>NUCLEOTIDE SEQUENCE [LARGE SCALE GENOMIC DNA]</scope>
    <source>
        <strain evidence="9 10">DSM 100124</strain>
    </source>
</reference>
<keyword evidence="3 7" id="KW-0812">Transmembrane</keyword>
<dbReference type="Pfam" id="PF02272">
    <property type="entry name" value="DHHA1"/>
    <property type="match status" value="1"/>
</dbReference>
<proteinExistence type="inferred from homology"/>
<dbReference type="InterPro" id="IPR049553">
    <property type="entry name" value="GdpP-like_PAS"/>
</dbReference>
<dbReference type="Pfam" id="PF01368">
    <property type="entry name" value="DHH"/>
    <property type="match status" value="1"/>
</dbReference>
<dbReference type="InterPro" id="IPR038763">
    <property type="entry name" value="DHH_sf"/>
</dbReference>
<feature type="transmembrane region" description="Helical" evidence="7">
    <location>
        <begin position="12"/>
        <end position="28"/>
    </location>
</feature>
<dbReference type="InterPro" id="IPR000160">
    <property type="entry name" value="GGDEF_dom"/>
</dbReference>
<comment type="similarity">
    <text evidence="6">Belongs to the GdpP/PdeA phosphodiesterase family.</text>
</comment>
<dbReference type="InterPro" id="IPR014528">
    <property type="entry name" value="GdpP/PdeA"/>
</dbReference>
<dbReference type="PANTHER" id="PTHR47618">
    <property type="entry name" value="BIFUNCTIONAL OLIGORIBONUCLEASE AND PAP PHOSPHATASE NRNA"/>
    <property type="match status" value="1"/>
</dbReference>
<dbReference type="EC" id="3.1.4.-" evidence="6"/>
<evidence type="ECO:0000256" key="6">
    <source>
        <dbReference type="PIRNR" id="PIRNR026583"/>
    </source>
</evidence>
<name>A0ABV2LCY0_9BACL</name>
<organism evidence="9 10">
    <name type="scientific">Fictibacillus halophilus</name>
    <dbReference type="NCBI Taxonomy" id="1610490"/>
    <lineage>
        <taxon>Bacteria</taxon>
        <taxon>Bacillati</taxon>
        <taxon>Bacillota</taxon>
        <taxon>Bacilli</taxon>
        <taxon>Bacillales</taxon>
        <taxon>Fictibacillaceae</taxon>
        <taxon>Fictibacillus</taxon>
    </lineage>
</organism>
<keyword evidence="2 6" id="KW-1003">Cell membrane</keyword>
<evidence type="ECO:0000256" key="7">
    <source>
        <dbReference type="SAM" id="Phobius"/>
    </source>
</evidence>
<feature type="domain" description="GGDEF" evidence="8">
    <location>
        <begin position="173"/>
        <end position="301"/>
    </location>
</feature>
<accession>A0ABV2LCY0</accession>
<comment type="caution">
    <text evidence="9">The sequence shown here is derived from an EMBL/GenBank/DDBJ whole genome shotgun (WGS) entry which is preliminary data.</text>
</comment>
<comment type="subcellular location">
    <subcellularLocation>
        <location evidence="1">Cell membrane</location>
        <topology evidence="1">Multi-pass membrane protein</topology>
    </subcellularLocation>
</comment>
<dbReference type="Gene3D" id="3.90.1640.10">
    <property type="entry name" value="inorganic pyrophosphatase (n-terminal core)"/>
    <property type="match status" value="1"/>
</dbReference>
<sequence>MPKFLLKRWHGYPVIALFVTSVVLVSIITYFHWMIGMAGFVLLGGLFYYAMKAEASFQEELGDYISTLSHRLKKVGEEALMEMPIGIILYDEDFKIEWANPYMGSLIEEESFIGHSLNHVSEELIPYIKSDAKEEVIKINTHRFQVNFKKEDRLLYFFDVTEQLDLERLYDEEQTVMAIIYLDNYEEVTQGLDDQFRSTINSKVTSVLNEWANVHGIFLKRTSSERFLAVFNQRILYELEKNKFSVLDEVRESTAKQNISLTLSIGVAAGTSSLPELGQLSQSSLDLALGRGGDQVAIKQTNGKVRFYGGKTNPVEKRTRVRARVISHALSELVADSDKVIIMGHKNPDMDSIGSAIGILKVAQVNGKDGYIVLDQANIDIGVQRLMDELKETESIWKFFISPEEALELASRDTLLVVVDTHKPTMVIEEKLLFKLDHVVVIDHHRRGEEFIKDPVLVYMEPYASSTAELVTELLEYQPKRLKMRMLEATALLAGIIVDTKSFTLRTGSRTFDAASYLRAHGADTILVQKFLKEDLNTYTRRSKLIESADVYKKGIVIAKSSPEDAYNQVVIAQAADILLTMNGIQASFVIANRIDGRVSISARSLGDINVQMIMERLEGGGHLTNAACQIENSSIDEAEIHLKRIIDEYIEGGEEE</sequence>
<evidence type="ECO:0000256" key="4">
    <source>
        <dbReference type="ARBA" id="ARBA00022989"/>
    </source>
</evidence>
<keyword evidence="5 6" id="KW-0472">Membrane</keyword>
<comment type="function">
    <text evidence="6">Has phosphodiesterase (PDE) activity against cyclic-di-AMP (c-di-AMP).</text>
</comment>
<dbReference type="SMART" id="SM00267">
    <property type="entry name" value="GGDEF"/>
    <property type="match status" value="1"/>
</dbReference>
<dbReference type="InterPro" id="IPR001667">
    <property type="entry name" value="DDH_dom"/>
</dbReference>
<dbReference type="EMBL" id="JBEPMP010000001">
    <property type="protein sequence ID" value="MET3726447.1"/>
    <property type="molecule type" value="Genomic_DNA"/>
</dbReference>
<evidence type="ECO:0000256" key="5">
    <source>
        <dbReference type="ARBA" id="ARBA00023136"/>
    </source>
</evidence>
<dbReference type="InterPro" id="IPR051319">
    <property type="entry name" value="Oligoribo/pAp-PDE_c-di-AMP_PDE"/>
</dbReference>
<evidence type="ECO:0000313" key="9">
    <source>
        <dbReference type="EMBL" id="MET3726447.1"/>
    </source>
</evidence>
<dbReference type="PIRSF" id="PIRSF026583">
    <property type="entry name" value="YybT"/>
    <property type="match status" value="1"/>
</dbReference>
<evidence type="ECO:0000259" key="8">
    <source>
        <dbReference type="PROSITE" id="PS50887"/>
    </source>
</evidence>
<evidence type="ECO:0000256" key="2">
    <source>
        <dbReference type="ARBA" id="ARBA00022475"/>
    </source>
</evidence>
<dbReference type="RefSeq" id="WP_198768837.1">
    <property type="nucleotide sequence ID" value="NZ_JAEACF010000001.1"/>
</dbReference>
<evidence type="ECO:0000313" key="10">
    <source>
        <dbReference type="Proteomes" id="UP001549097"/>
    </source>
</evidence>
<dbReference type="Gene3D" id="3.10.310.30">
    <property type="match status" value="1"/>
</dbReference>
<dbReference type="Pfam" id="PF24898">
    <property type="entry name" value="GGDEF_GdpP"/>
    <property type="match status" value="1"/>
</dbReference>
<dbReference type="Proteomes" id="UP001549097">
    <property type="component" value="Unassembled WGS sequence"/>
</dbReference>
<evidence type="ECO:0000256" key="1">
    <source>
        <dbReference type="ARBA" id="ARBA00004651"/>
    </source>
</evidence>
<dbReference type="InterPro" id="IPR003156">
    <property type="entry name" value="DHHA1_dom"/>
</dbReference>
<gene>
    <name evidence="9" type="ORF">ABID52_000028</name>
</gene>
<evidence type="ECO:0000256" key="3">
    <source>
        <dbReference type="ARBA" id="ARBA00022692"/>
    </source>
</evidence>
<comment type="catalytic activity">
    <reaction evidence="6">
        <text>3',3'-c-di-AMP + H2O = 5'-O-phosphonoadenylyl-(3'-&gt;5')-adenosine + H(+)</text>
        <dbReference type="Rhea" id="RHEA:54420"/>
        <dbReference type="ChEBI" id="CHEBI:15377"/>
        <dbReference type="ChEBI" id="CHEBI:15378"/>
        <dbReference type="ChEBI" id="CHEBI:71500"/>
        <dbReference type="ChEBI" id="CHEBI:138171"/>
    </reaction>
</comment>
<protein>
    <recommendedName>
        <fullName evidence="6">Cyclic-di-AMP phosphodiesterase</fullName>
        <ecNumber evidence="6">3.1.4.-</ecNumber>
    </recommendedName>
</protein>
<dbReference type="SUPFAM" id="SSF64182">
    <property type="entry name" value="DHH phosphoesterases"/>
    <property type="match status" value="1"/>
</dbReference>
<dbReference type="PANTHER" id="PTHR47618:SF2">
    <property type="entry name" value="CYCLIC-DI-AMP PHOSPHODIESTERASE GDPP"/>
    <property type="match status" value="1"/>
</dbReference>